<evidence type="ECO:0000259" key="1">
    <source>
        <dbReference type="Pfam" id="PF12706"/>
    </source>
</evidence>
<sequence length="373" mass="40208">MSLSIRALNNDTSFLLTFSPPGVVTSGSFPGSFTILIDPWLSGSAQIFSSKFSLSKHTHNPCVSSLTELPEPDLILISQDKPDHCHQETLTQLHPHTESTILGTAAAARKIRSWSHFSFATVLAMRKYDPRNPTTIYRILIPPISPSGSSGEVTITYMAAKHDITRLHNAIGITYRPPTTVLSNTYASSSYLNLVPLTPPDSPSSIISRPLQSPSTPLSTATTIVPSPFPVAPRERTLSVLYSPHGIPYAQLAPWASSHLVSASALPLTALIHAFDSVDNPWYLGGNITVGCPGGVEIAEKLMPRVWISAHDEEKEVSGVSVKRIRTRKFGVDEVTALIGKREEEGYEKDGLGTEVVCLGSGGVWGFGGNSKV</sequence>
<dbReference type="Proteomes" id="UP000800041">
    <property type="component" value="Unassembled WGS sequence"/>
</dbReference>
<dbReference type="AlphaFoldDB" id="A0A6G1H3N0"/>
<dbReference type="OrthoDB" id="332863at2759"/>
<dbReference type="PANTHER" id="PTHR36142:SF5">
    <property type="entry name" value="METALLO-BETA-LACTAMASE DOMAIN-CONTAINING PROTEIN"/>
    <property type="match status" value="1"/>
</dbReference>
<dbReference type="EMBL" id="ML977151">
    <property type="protein sequence ID" value="KAF1987630.1"/>
    <property type="molecule type" value="Genomic_DNA"/>
</dbReference>
<protein>
    <recommendedName>
        <fullName evidence="1">Metallo-beta-lactamase domain-containing protein</fullName>
    </recommendedName>
</protein>
<proteinExistence type="predicted"/>
<evidence type="ECO:0000313" key="2">
    <source>
        <dbReference type="EMBL" id="KAF1987630.1"/>
    </source>
</evidence>
<dbReference type="InterPro" id="IPR001279">
    <property type="entry name" value="Metallo-B-lactamas"/>
</dbReference>
<organism evidence="2 3">
    <name type="scientific">Aulographum hederae CBS 113979</name>
    <dbReference type="NCBI Taxonomy" id="1176131"/>
    <lineage>
        <taxon>Eukaryota</taxon>
        <taxon>Fungi</taxon>
        <taxon>Dikarya</taxon>
        <taxon>Ascomycota</taxon>
        <taxon>Pezizomycotina</taxon>
        <taxon>Dothideomycetes</taxon>
        <taxon>Pleosporomycetidae</taxon>
        <taxon>Aulographales</taxon>
        <taxon>Aulographaceae</taxon>
    </lineage>
</organism>
<reference evidence="2" key="1">
    <citation type="journal article" date="2020" name="Stud. Mycol.">
        <title>101 Dothideomycetes genomes: a test case for predicting lifestyles and emergence of pathogens.</title>
        <authorList>
            <person name="Haridas S."/>
            <person name="Albert R."/>
            <person name="Binder M."/>
            <person name="Bloem J."/>
            <person name="Labutti K."/>
            <person name="Salamov A."/>
            <person name="Andreopoulos B."/>
            <person name="Baker S."/>
            <person name="Barry K."/>
            <person name="Bills G."/>
            <person name="Bluhm B."/>
            <person name="Cannon C."/>
            <person name="Castanera R."/>
            <person name="Culley D."/>
            <person name="Daum C."/>
            <person name="Ezra D."/>
            <person name="Gonzalez J."/>
            <person name="Henrissat B."/>
            <person name="Kuo A."/>
            <person name="Liang C."/>
            <person name="Lipzen A."/>
            <person name="Lutzoni F."/>
            <person name="Magnuson J."/>
            <person name="Mondo S."/>
            <person name="Nolan M."/>
            <person name="Ohm R."/>
            <person name="Pangilinan J."/>
            <person name="Park H.-J."/>
            <person name="Ramirez L."/>
            <person name="Alfaro M."/>
            <person name="Sun H."/>
            <person name="Tritt A."/>
            <person name="Yoshinaga Y."/>
            <person name="Zwiers L.-H."/>
            <person name="Turgeon B."/>
            <person name="Goodwin S."/>
            <person name="Spatafora J."/>
            <person name="Crous P."/>
            <person name="Grigoriev I."/>
        </authorList>
    </citation>
    <scope>NUCLEOTIDE SEQUENCE</scope>
    <source>
        <strain evidence="2">CBS 113979</strain>
    </source>
</reference>
<accession>A0A6G1H3N0</accession>
<dbReference type="Pfam" id="PF12706">
    <property type="entry name" value="Lactamase_B_2"/>
    <property type="match status" value="1"/>
</dbReference>
<name>A0A6G1H3N0_9PEZI</name>
<dbReference type="InterPro" id="IPR036866">
    <property type="entry name" value="RibonucZ/Hydroxyglut_hydro"/>
</dbReference>
<evidence type="ECO:0000313" key="3">
    <source>
        <dbReference type="Proteomes" id="UP000800041"/>
    </source>
</evidence>
<dbReference type="PANTHER" id="PTHR36142">
    <property type="entry name" value="METALLO-HYDROLASE/OXIDOREDUCTASE SUPERFAMILY PROTEIN"/>
    <property type="match status" value="1"/>
</dbReference>
<gene>
    <name evidence="2" type="ORF">K402DRAFT_392441</name>
</gene>
<dbReference type="Gene3D" id="3.60.15.10">
    <property type="entry name" value="Ribonuclease Z/Hydroxyacylglutathione hydrolase-like"/>
    <property type="match status" value="1"/>
</dbReference>
<feature type="domain" description="Metallo-beta-lactamase" evidence="1">
    <location>
        <begin position="35"/>
        <end position="166"/>
    </location>
</feature>
<keyword evidence="3" id="KW-1185">Reference proteome</keyword>